<accession>A0A219B2L9</accession>
<proteinExistence type="predicted"/>
<keyword evidence="1" id="KW-0732">Signal</keyword>
<evidence type="ECO:0008006" key="4">
    <source>
        <dbReference type="Google" id="ProtNLM"/>
    </source>
</evidence>
<feature type="signal peptide" evidence="1">
    <location>
        <begin position="1"/>
        <end position="21"/>
    </location>
</feature>
<evidence type="ECO:0000256" key="1">
    <source>
        <dbReference type="SAM" id="SignalP"/>
    </source>
</evidence>
<comment type="caution">
    <text evidence="2">The sequence shown here is derived from an EMBL/GenBank/DDBJ whole genome shotgun (WGS) entry which is preliminary data.</text>
</comment>
<reference evidence="3" key="1">
    <citation type="submission" date="2017-05" db="EMBL/GenBank/DDBJ databases">
        <authorList>
            <person name="Lin X."/>
        </authorList>
    </citation>
    <scope>NUCLEOTIDE SEQUENCE [LARGE SCALE GENOMIC DNA]</scope>
    <source>
        <strain evidence="3">JLT2012</strain>
    </source>
</reference>
<dbReference type="AlphaFoldDB" id="A0A219B2L9"/>
<feature type="chain" id="PRO_5012578196" description="Pilus assembly protein CpaD" evidence="1">
    <location>
        <begin position="22"/>
        <end position="201"/>
    </location>
</feature>
<evidence type="ECO:0000313" key="2">
    <source>
        <dbReference type="EMBL" id="OWV32424.1"/>
    </source>
</evidence>
<keyword evidence="3" id="KW-1185">Reference proteome</keyword>
<sequence>MNVLPAATVLALVGVMIAACAPQQQTPEFNQTNFPLNTPVVEQHVMTYDLVAPAGTGLTAAQRDELREWLNSVGARYGDRISVDQEAVLAAPERRAQVETIVNERGLVLQRIAPVTSPAIPAGATRVVLVRAEASVPDCPNHSGVDDTNYDNATSSNFGCATSTALTQMIADPNDLLSGKTYEEERQVIIPETGPAAALDD</sequence>
<dbReference type="RefSeq" id="WP_088711220.1">
    <property type="nucleotide sequence ID" value="NZ_NFZT01000001.1"/>
</dbReference>
<dbReference type="Proteomes" id="UP000198462">
    <property type="component" value="Unassembled WGS sequence"/>
</dbReference>
<evidence type="ECO:0000313" key="3">
    <source>
        <dbReference type="Proteomes" id="UP000198462"/>
    </source>
</evidence>
<gene>
    <name evidence="2" type="ORF">B5C34_02455</name>
</gene>
<name>A0A219B2L9_9SPHN</name>
<protein>
    <recommendedName>
        <fullName evidence="4">Pilus assembly protein CpaD</fullName>
    </recommendedName>
</protein>
<dbReference type="Pfam" id="PF09476">
    <property type="entry name" value="Pilus_CpaD"/>
    <property type="match status" value="1"/>
</dbReference>
<dbReference type="OrthoDB" id="9802674at2"/>
<dbReference type="InterPro" id="IPR019027">
    <property type="entry name" value="Pilus_biogenesis_CpaD-related"/>
</dbReference>
<organism evidence="2 3">
    <name type="scientific">Pacificimonas flava</name>
    <dbReference type="NCBI Taxonomy" id="1234595"/>
    <lineage>
        <taxon>Bacteria</taxon>
        <taxon>Pseudomonadati</taxon>
        <taxon>Pseudomonadota</taxon>
        <taxon>Alphaproteobacteria</taxon>
        <taxon>Sphingomonadales</taxon>
        <taxon>Sphingosinicellaceae</taxon>
        <taxon>Pacificimonas</taxon>
    </lineage>
</organism>
<dbReference type="EMBL" id="NFZT01000001">
    <property type="protein sequence ID" value="OWV32424.1"/>
    <property type="molecule type" value="Genomic_DNA"/>
</dbReference>